<proteinExistence type="predicted"/>
<gene>
    <name evidence="1" type="ORF">M407DRAFT_18932</name>
</gene>
<dbReference type="AlphaFoldDB" id="A0A0C3QST7"/>
<dbReference type="HOGENOM" id="CLU_2279505_0_0_1"/>
<accession>A0A0C3QST7</accession>
<dbReference type="OrthoDB" id="10467824at2759"/>
<keyword evidence="2" id="KW-1185">Reference proteome</keyword>
<protein>
    <recommendedName>
        <fullName evidence="3">DRBM domain-containing protein</fullName>
    </recommendedName>
</protein>
<sequence>MDPAYSNDLHNLQQRNFIVYREELSSTGPQHDLVWQYWAYVQSVNPPFKVDLVPEGATEVTFWYEAKSRQEAKKQVARNVLYAIQYYEPGRDDVLTPAGIFANQPPNVLPN</sequence>
<dbReference type="EMBL" id="KN822957">
    <property type="protein sequence ID" value="KIO32121.1"/>
    <property type="molecule type" value="Genomic_DNA"/>
</dbReference>
<dbReference type="SUPFAM" id="SSF54768">
    <property type="entry name" value="dsRNA-binding domain-like"/>
    <property type="match status" value="1"/>
</dbReference>
<reference evidence="2" key="2">
    <citation type="submission" date="2015-01" db="EMBL/GenBank/DDBJ databases">
        <title>Evolutionary Origins and Diversification of the Mycorrhizal Mutualists.</title>
        <authorList>
            <consortium name="DOE Joint Genome Institute"/>
            <consortium name="Mycorrhizal Genomics Consortium"/>
            <person name="Kohler A."/>
            <person name="Kuo A."/>
            <person name="Nagy L.G."/>
            <person name="Floudas D."/>
            <person name="Copeland A."/>
            <person name="Barry K.W."/>
            <person name="Cichocki N."/>
            <person name="Veneault-Fourrey C."/>
            <person name="LaButti K."/>
            <person name="Lindquist E.A."/>
            <person name="Lipzen A."/>
            <person name="Lundell T."/>
            <person name="Morin E."/>
            <person name="Murat C."/>
            <person name="Riley R."/>
            <person name="Ohm R."/>
            <person name="Sun H."/>
            <person name="Tunlid A."/>
            <person name="Henrissat B."/>
            <person name="Grigoriev I.V."/>
            <person name="Hibbett D.S."/>
            <person name="Martin F."/>
        </authorList>
    </citation>
    <scope>NUCLEOTIDE SEQUENCE [LARGE SCALE GENOMIC DNA]</scope>
    <source>
        <strain evidence="2">MUT 4182</strain>
    </source>
</reference>
<evidence type="ECO:0000313" key="2">
    <source>
        <dbReference type="Proteomes" id="UP000054248"/>
    </source>
</evidence>
<dbReference type="Proteomes" id="UP000054248">
    <property type="component" value="Unassembled WGS sequence"/>
</dbReference>
<evidence type="ECO:0008006" key="3">
    <source>
        <dbReference type="Google" id="ProtNLM"/>
    </source>
</evidence>
<name>A0A0C3QST7_9AGAM</name>
<evidence type="ECO:0000313" key="1">
    <source>
        <dbReference type="EMBL" id="KIO32121.1"/>
    </source>
</evidence>
<reference evidence="1 2" key="1">
    <citation type="submission" date="2014-04" db="EMBL/GenBank/DDBJ databases">
        <authorList>
            <consortium name="DOE Joint Genome Institute"/>
            <person name="Kuo A."/>
            <person name="Girlanda M."/>
            <person name="Perotto S."/>
            <person name="Kohler A."/>
            <person name="Nagy L.G."/>
            <person name="Floudas D."/>
            <person name="Copeland A."/>
            <person name="Barry K.W."/>
            <person name="Cichocki N."/>
            <person name="Veneault-Fourrey C."/>
            <person name="LaButti K."/>
            <person name="Lindquist E.A."/>
            <person name="Lipzen A."/>
            <person name="Lundell T."/>
            <person name="Morin E."/>
            <person name="Murat C."/>
            <person name="Sun H."/>
            <person name="Tunlid A."/>
            <person name="Henrissat B."/>
            <person name="Grigoriev I.V."/>
            <person name="Hibbett D.S."/>
            <person name="Martin F."/>
            <person name="Nordberg H.P."/>
            <person name="Cantor M.N."/>
            <person name="Hua S.X."/>
        </authorList>
    </citation>
    <scope>NUCLEOTIDE SEQUENCE [LARGE SCALE GENOMIC DNA]</scope>
    <source>
        <strain evidence="1 2">MUT 4182</strain>
    </source>
</reference>
<organism evidence="1 2">
    <name type="scientific">Tulasnella calospora MUT 4182</name>
    <dbReference type="NCBI Taxonomy" id="1051891"/>
    <lineage>
        <taxon>Eukaryota</taxon>
        <taxon>Fungi</taxon>
        <taxon>Dikarya</taxon>
        <taxon>Basidiomycota</taxon>
        <taxon>Agaricomycotina</taxon>
        <taxon>Agaricomycetes</taxon>
        <taxon>Cantharellales</taxon>
        <taxon>Tulasnellaceae</taxon>
        <taxon>Tulasnella</taxon>
    </lineage>
</organism>